<dbReference type="EMBL" id="RRCT01000002">
    <property type="protein sequence ID" value="RQW75914.1"/>
    <property type="molecule type" value="Genomic_DNA"/>
</dbReference>
<evidence type="ECO:0000313" key="1">
    <source>
        <dbReference type="EMBL" id="RQW75914.1"/>
    </source>
</evidence>
<gene>
    <name evidence="1" type="ORF">EBB45_04670</name>
</gene>
<keyword evidence="2" id="KW-1185">Reference proteome</keyword>
<organism evidence="1 2">
    <name type="scientific">Lysinibacillus composti</name>
    <dbReference type="NCBI Taxonomy" id="720633"/>
    <lineage>
        <taxon>Bacteria</taxon>
        <taxon>Bacillati</taxon>
        <taxon>Bacillota</taxon>
        <taxon>Bacilli</taxon>
        <taxon>Bacillales</taxon>
        <taxon>Bacillaceae</taxon>
        <taxon>Lysinibacillus</taxon>
    </lineage>
</organism>
<reference evidence="1 2" key="1">
    <citation type="journal article" date="2013" name="J. Microbiol.">
        <title>Lysinibacillus chungkukjangi sp. nov., isolated from Chungkukjang, Korean fermented soybean food.</title>
        <authorList>
            <person name="Kim S.J."/>
            <person name="Jang Y.H."/>
            <person name="Hamada M."/>
            <person name="Ahn J.H."/>
            <person name="Weon H.Y."/>
            <person name="Suzuki K."/>
            <person name="Whang K.S."/>
            <person name="Kwon S.W."/>
        </authorList>
    </citation>
    <scope>NUCLEOTIDE SEQUENCE [LARGE SCALE GENOMIC DNA]</scope>
    <source>
        <strain evidence="1 2">MCCC 1A12701</strain>
    </source>
</reference>
<sequence>MFPELTTLEEEIVETDRVFNGRSFLFDFQKNDFVYRNGSLVEVEGKEALKVWIEKVIRTEKFRFSIYEDIDYGVTIEDLFGNNLPQEFVESELKRELTEAIIVNPYIEDLTDWNLIKEGSRWTIGFTVVTSDEAFEMEVAA</sequence>
<dbReference type="AlphaFoldDB" id="A0A3N9UIS5"/>
<proteinExistence type="predicted"/>
<name>A0A3N9UIS5_9BACI</name>
<protein>
    <submittedName>
        <fullName evidence="1">DUF2634 domain-containing protein</fullName>
    </submittedName>
</protein>
<evidence type="ECO:0000313" key="2">
    <source>
        <dbReference type="Proteomes" id="UP000274033"/>
    </source>
</evidence>
<dbReference type="RefSeq" id="WP_124763132.1">
    <property type="nucleotide sequence ID" value="NZ_JAFBDY010000002.1"/>
</dbReference>
<dbReference type="Pfam" id="PF10934">
    <property type="entry name" value="Sheath_initiator"/>
    <property type="match status" value="1"/>
</dbReference>
<dbReference type="InterPro" id="IPR020288">
    <property type="entry name" value="Sheath_initiator"/>
</dbReference>
<dbReference type="OrthoDB" id="89089at2"/>
<comment type="caution">
    <text evidence="1">The sequence shown here is derived from an EMBL/GenBank/DDBJ whole genome shotgun (WGS) entry which is preliminary data.</text>
</comment>
<dbReference type="Proteomes" id="UP000274033">
    <property type="component" value="Unassembled WGS sequence"/>
</dbReference>
<accession>A0A3N9UIS5</accession>